<dbReference type="STRING" id="1423724.FC32_GL001505"/>
<sequence>MNEQTTTLLHRLVTEKVVPGVSYAYLHQGQLQTEVFGDAQLVPTVEPLKKGALYDLASLTKVIGTTTVILKLAEQGALKIDDPVAKYLPKFTDERVTLRHLLTHTSALSGYIKNRDELNATELMAALYTLKPAAWLGKKVVYADIGLILLGQIIEQFYQYPVQQVITKEVLAPLNMSDATFTPEKARCVPTELTAKRGLIKGVVHDPKAYVLKEHCGSAGLFASLADLVTFTKWMLAPEKNTAVLQPQTIVNLFADQTPTKTLKRSLGWDLRYDSTNTPCLYHTGFTGTFMLLDQKGQNALIVLSNRVHPTADNEEFLVRRDEIVASYLSEKDQ</sequence>
<feature type="domain" description="Beta-lactamase-related" evidence="2">
    <location>
        <begin position="10"/>
        <end position="315"/>
    </location>
</feature>
<evidence type="ECO:0000256" key="1">
    <source>
        <dbReference type="ARBA" id="ARBA00022801"/>
    </source>
</evidence>
<keyword evidence="1" id="KW-0378">Hydrolase</keyword>
<dbReference type="Gene3D" id="3.40.710.10">
    <property type="entry name" value="DD-peptidase/beta-lactamase superfamily"/>
    <property type="match status" value="1"/>
</dbReference>
<dbReference type="InterPro" id="IPR050789">
    <property type="entry name" value="Diverse_Enzym_Activities"/>
</dbReference>
<dbReference type="SUPFAM" id="SSF56601">
    <property type="entry name" value="beta-lactamase/transpeptidase-like"/>
    <property type="match status" value="1"/>
</dbReference>
<dbReference type="OrthoDB" id="9803467at2"/>
<gene>
    <name evidence="3" type="ORF">FC32_GL001505</name>
</gene>
<evidence type="ECO:0000313" key="3">
    <source>
        <dbReference type="EMBL" id="KRL84221.1"/>
    </source>
</evidence>
<evidence type="ECO:0000259" key="2">
    <source>
        <dbReference type="Pfam" id="PF00144"/>
    </source>
</evidence>
<reference evidence="3 4" key="1">
    <citation type="journal article" date="2015" name="Genome Announc.">
        <title>Expanding the biotechnology potential of lactobacilli through comparative genomics of 213 strains and associated genera.</title>
        <authorList>
            <person name="Sun Z."/>
            <person name="Harris H.M."/>
            <person name="McCann A."/>
            <person name="Guo C."/>
            <person name="Argimon S."/>
            <person name="Zhang W."/>
            <person name="Yang X."/>
            <person name="Jeffery I.B."/>
            <person name="Cooney J.C."/>
            <person name="Kagawa T.F."/>
            <person name="Liu W."/>
            <person name="Song Y."/>
            <person name="Salvetti E."/>
            <person name="Wrobel A."/>
            <person name="Rasinkangas P."/>
            <person name="Parkhill J."/>
            <person name="Rea M.C."/>
            <person name="O'Sullivan O."/>
            <person name="Ritari J."/>
            <person name="Douillard F.P."/>
            <person name="Paul Ross R."/>
            <person name="Yang R."/>
            <person name="Briner A.E."/>
            <person name="Felis G.E."/>
            <person name="de Vos W.M."/>
            <person name="Barrangou R."/>
            <person name="Klaenhammer T.R."/>
            <person name="Caufield P.W."/>
            <person name="Cui Y."/>
            <person name="Zhang H."/>
            <person name="O'Toole P.W."/>
        </authorList>
    </citation>
    <scope>NUCLEOTIDE SEQUENCE [LARGE SCALE GENOMIC DNA]</scope>
    <source>
        <strain evidence="3 4">DSM 16634</strain>
    </source>
</reference>
<dbReference type="PATRIC" id="fig|1423724.4.peg.1571"/>
<dbReference type="Proteomes" id="UP000051324">
    <property type="component" value="Unassembled WGS sequence"/>
</dbReference>
<accession>A0A0R1TS64</accession>
<dbReference type="PANTHER" id="PTHR43283:SF11">
    <property type="entry name" value="BETA-LACTAMASE-RELATED DOMAIN-CONTAINING PROTEIN"/>
    <property type="match status" value="1"/>
</dbReference>
<dbReference type="EMBL" id="AZFT01000053">
    <property type="protein sequence ID" value="KRL84221.1"/>
    <property type="molecule type" value="Genomic_DNA"/>
</dbReference>
<comment type="caution">
    <text evidence="3">The sequence shown here is derived from an EMBL/GenBank/DDBJ whole genome shotgun (WGS) entry which is preliminary data.</text>
</comment>
<dbReference type="InterPro" id="IPR012338">
    <property type="entry name" value="Beta-lactam/transpept-like"/>
</dbReference>
<dbReference type="eggNOG" id="COG1680">
    <property type="taxonomic scope" value="Bacteria"/>
</dbReference>
<keyword evidence="4" id="KW-1185">Reference proteome</keyword>
<evidence type="ECO:0000313" key="4">
    <source>
        <dbReference type="Proteomes" id="UP000051324"/>
    </source>
</evidence>
<organism evidence="3 4">
    <name type="scientific">Ligilactobacillus apodemi DSM 16634 = JCM 16172</name>
    <dbReference type="NCBI Taxonomy" id="1423724"/>
    <lineage>
        <taxon>Bacteria</taxon>
        <taxon>Bacillati</taxon>
        <taxon>Bacillota</taxon>
        <taxon>Bacilli</taxon>
        <taxon>Lactobacillales</taxon>
        <taxon>Lactobacillaceae</taxon>
        <taxon>Ligilactobacillus</taxon>
    </lineage>
</organism>
<name>A0A0R1TS64_9LACO</name>
<dbReference type="AlphaFoldDB" id="A0A0R1TS64"/>
<dbReference type="GO" id="GO:0016787">
    <property type="term" value="F:hydrolase activity"/>
    <property type="evidence" value="ECO:0007669"/>
    <property type="project" value="UniProtKB-KW"/>
</dbReference>
<dbReference type="PANTHER" id="PTHR43283">
    <property type="entry name" value="BETA-LACTAMASE-RELATED"/>
    <property type="match status" value="1"/>
</dbReference>
<protein>
    <submittedName>
        <fullName evidence="3">Beta-lactamase family protein</fullName>
    </submittedName>
</protein>
<dbReference type="Pfam" id="PF00144">
    <property type="entry name" value="Beta-lactamase"/>
    <property type="match status" value="1"/>
</dbReference>
<proteinExistence type="predicted"/>
<dbReference type="RefSeq" id="WP_025086808.1">
    <property type="nucleotide sequence ID" value="NZ_AZFT01000053.1"/>
</dbReference>
<dbReference type="InterPro" id="IPR001466">
    <property type="entry name" value="Beta-lactam-related"/>
</dbReference>